<dbReference type="Pfam" id="PF01323">
    <property type="entry name" value="DSBA"/>
    <property type="match status" value="1"/>
</dbReference>
<dbReference type="Proteomes" id="UP000219465">
    <property type="component" value="Unassembled WGS sequence"/>
</dbReference>
<evidence type="ECO:0000256" key="2">
    <source>
        <dbReference type="PIRSR" id="PIRSR006386-1"/>
    </source>
</evidence>
<keyword evidence="1 4" id="KW-0413">Isomerase</keyword>
<feature type="domain" description="DSBA-like thioredoxin" evidence="3">
    <location>
        <begin position="5"/>
        <end position="187"/>
    </location>
</feature>
<dbReference type="GO" id="GO:0004602">
    <property type="term" value="F:glutathione peroxidase activity"/>
    <property type="evidence" value="ECO:0007669"/>
    <property type="project" value="TreeGrafter"/>
</dbReference>
<dbReference type="InterPro" id="IPR014440">
    <property type="entry name" value="HCCAis_GSTk"/>
</dbReference>
<dbReference type="PANTHER" id="PTHR42943:SF2">
    <property type="entry name" value="GLUTATHIONE S-TRANSFERASE KAPPA 1"/>
    <property type="match status" value="1"/>
</dbReference>
<dbReference type="EC" id="5.99.1.4" evidence="1"/>
<dbReference type="PIRSF" id="PIRSF006386">
    <property type="entry name" value="HCCAis_GSTk"/>
    <property type="match status" value="1"/>
</dbReference>
<dbReference type="PANTHER" id="PTHR42943">
    <property type="entry name" value="GLUTATHIONE S-TRANSFERASE KAPPA"/>
    <property type="match status" value="1"/>
</dbReference>
<evidence type="ECO:0000313" key="5">
    <source>
        <dbReference type="Proteomes" id="UP000219465"/>
    </source>
</evidence>
<dbReference type="GO" id="GO:1901170">
    <property type="term" value="P:naphthalene catabolic process"/>
    <property type="evidence" value="ECO:0007669"/>
    <property type="project" value="InterPro"/>
</dbReference>
<dbReference type="AlphaFoldDB" id="A0A286IAT8"/>
<sequence>MTERTIDFCYDLISPFAHVALARLGELPADVTVRPVPVLLGAILNHWGQRGPAEISAKRLHTYRQSVFLGRQHGVEMRFPPRHPFNPLKALRLMAGAEADLATVRRGFDFVFSQGRAPDTDDELQAFAEFAGIPVQLAADDTAKAALRANTDQAIAHGVFGVPSFVCDTASGHEVFWGVDAFDMLRAWLDDDTLFAREPFRHLDDVTIGIERK</sequence>
<dbReference type="GO" id="GO:0004364">
    <property type="term" value="F:glutathione transferase activity"/>
    <property type="evidence" value="ECO:0007669"/>
    <property type="project" value="TreeGrafter"/>
</dbReference>
<proteinExistence type="inferred from homology"/>
<dbReference type="InterPro" id="IPR001853">
    <property type="entry name" value="DSBA-like_thioredoxin_dom"/>
</dbReference>
<dbReference type="OrthoDB" id="5244108at2"/>
<dbReference type="InterPro" id="IPR036249">
    <property type="entry name" value="Thioredoxin-like_sf"/>
</dbReference>
<dbReference type="InterPro" id="IPR044087">
    <property type="entry name" value="NahD-like"/>
</dbReference>
<dbReference type="RefSeq" id="WP_097107524.1">
    <property type="nucleotide sequence ID" value="NZ_OCPC01000002.1"/>
</dbReference>
<accession>A0A286IAT8</accession>
<keyword evidence="5" id="KW-1185">Reference proteome</keyword>
<protein>
    <recommendedName>
        <fullName evidence="1">2-hydroxychromene-2-carboxylate isomerase</fullName>
        <ecNumber evidence="1">5.99.1.4</ecNumber>
    </recommendedName>
</protein>
<feature type="active site" description="Nucleophile" evidence="2">
    <location>
        <position position="14"/>
    </location>
</feature>
<comment type="catalytic activity">
    <reaction evidence="1">
        <text>2-hydroxychromene-2-carboxylate = (3E)-4-(2-hydroxyphenyl)-2-oxobut-3-enoate</text>
        <dbReference type="Rhea" id="RHEA:27401"/>
        <dbReference type="ChEBI" id="CHEBI:59350"/>
        <dbReference type="ChEBI" id="CHEBI:59353"/>
        <dbReference type="EC" id="5.99.1.4"/>
    </reaction>
</comment>
<evidence type="ECO:0000313" key="4">
    <source>
        <dbReference type="EMBL" id="SOE17182.1"/>
    </source>
</evidence>
<comment type="similarity">
    <text evidence="1">Belongs to the GST superfamily. NadH family.</text>
</comment>
<organism evidence="4 5">
    <name type="scientific">Hoeflea halophila</name>
    <dbReference type="NCBI Taxonomy" id="714899"/>
    <lineage>
        <taxon>Bacteria</taxon>
        <taxon>Pseudomonadati</taxon>
        <taxon>Pseudomonadota</taxon>
        <taxon>Alphaproteobacteria</taxon>
        <taxon>Hyphomicrobiales</taxon>
        <taxon>Rhizobiaceae</taxon>
        <taxon>Hoeflea</taxon>
    </lineage>
</organism>
<dbReference type="GO" id="GO:0018845">
    <property type="term" value="F:2-hydroxychromene-2-carboxylate isomerase activity"/>
    <property type="evidence" value="ECO:0007669"/>
    <property type="project" value="UniProtKB-UniRule"/>
</dbReference>
<dbReference type="GO" id="GO:0006749">
    <property type="term" value="P:glutathione metabolic process"/>
    <property type="evidence" value="ECO:0007669"/>
    <property type="project" value="TreeGrafter"/>
</dbReference>
<dbReference type="EMBL" id="OCPC01000002">
    <property type="protein sequence ID" value="SOE17182.1"/>
    <property type="molecule type" value="Genomic_DNA"/>
</dbReference>
<dbReference type="Gene3D" id="3.40.30.10">
    <property type="entry name" value="Glutaredoxin"/>
    <property type="match status" value="1"/>
</dbReference>
<gene>
    <name evidence="4" type="ORF">SAMN05877838_2074</name>
</gene>
<evidence type="ECO:0000256" key="1">
    <source>
        <dbReference type="PIRNR" id="PIRNR006386"/>
    </source>
</evidence>
<dbReference type="SUPFAM" id="SSF52833">
    <property type="entry name" value="Thioredoxin-like"/>
    <property type="match status" value="1"/>
</dbReference>
<dbReference type="InterPro" id="IPR051924">
    <property type="entry name" value="GST_Kappa/NadH"/>
</dbReference>
<reference evidence="5" key="1">
    <citation type="submission" date="2017-08" db="EMBL/GenBank/DDBJ databases">
        <authorList>
            <person name="Varghese N."/>
            <person name="Submissions S."/>
        </authorList>
    </citation>
    <scope>NUCLEOTIDE SEQUENCE [LARGE SCALE GENOMIC DNA]</scope>
    <source>
        <strain evidence="5">KCTC 23107</strain>
    </source>
</reference>
<name>A0A286IAT8_9HYPH</name>
<dbReference type="CDD" id="cd03022">
    <property type="entry name" value="DsbA_HCCA_Iso"/>
    <property type="match status" value="1"/>
</dbReference>
<evidence type="ECO:0000259" key="3">
    <source>
        <dbReference type="Pfam" id="PF01323"/>
    </source>
</evidence>